<keyword evidence="9" id="KW-0645">Protease</keyword>
<comment type="catalytic activity">
    <reaction evidence="9">
        <text>Typically cleaves a -Gly-|-Phe- bond to release an N-terminal, basic peptide of 5-8 residues from type IV prepilin, and then N-methylates the new N-terminal amino group, the methyl donor being S-adenosyl-L-methionine.</text>
        <dbReference type="EC" id="3.4.23.43"/>
    </reaction>
</comment>
<name>A0A5E4RLF4_9BURK</name>
<dbReference type="Pfam" id="PF01478">
    <property type="entry name" value="Peptidase_A24"/>
    <property type="match status" value="1"/>
</dbReference>
<gene>
    <name evidence="13" type="ORF">PCE31106_00179</name>
</gene>
<evidence type="ECO:0000259" key="11">
    <source>
        <dbReference type="Pfam" id="PF01478"/>
    </source>
</evidence>
<dbReference type="InterPro" id="IPR014032">
    <property type="entry name" value="Peptidase_A24A_bac"/>
</dbReference>
<reference evidence="13 14" key="1">
    <citation type="submission" date="2019-08" db="EMBL/GenBank/DDBJ databases">
        <authorList>
            <person name="Peeters C."/>
        </authorList>
    </citation>
    <scope>NUCLEOTIDE SEQUENCE [LARGE SCALE GENOMIC DNA]</scope>
    <source>
        <strain evidence="13 14">LMG 31106</strain>
    </source>
</reference>
<accession>A0A5E4RLF4</accession>
<sequence length="297" mass="31367">MMALLIDNVGNDFRTLPREAVVAAMAMLGLLVGSFLNVVVSRLPRMLERQWAQEAATWAGEAPPVVPAFNLAWPPSHCPRCETRIAARHNVPVLGFVLLRGRCANCRAAISLRYPLVELAVGIMFATLAWAFVPSMQYLAMLAWCGFGAALLALALIDIDTRLLPDALTLPLLWAGLLGSVAGLTLPIDDAVLGAALGYGVMAAMAGAYRALTGVDGLGGGDVKLVAACGAWLGWIGTPLMLAFGAVAATLAFAGLGVWRGRALREPLPFGPWLCLGAVASRLWGEPFLDLWLRPGG</sequence>
<keyword evidence="3" id="KW-1003">Cell membrane</keyword>
<dbReference type="AlphaFoldDB" id="A0A5E4RLF4"/>
<feature type="transmembrane region" description="Helical" evidence="10">
    <location>
        <begin position="192"/>
        <end position="213"/>
    </location>
</feature>
<feature type="domain" description="Prepilin type IV endopeptidase peptidase" evidence="11">
    <location>
        <begin position="147"/>
        <end position="251"/>
    </location>
</feature>
<dbReference type="GO" id="GO:0008168">
    <property type="term" value="F:methyltransferase activity"/>
    <property type="evidence" value="ECO:0007669"/>
    <property type="project" value="UniProtKB-KW"/>
</dbReference>
<comment type="function">
    <text evidence="9">Plays an essential role in type IV pili and type II pseudopili formation by proteolytically removing the leader sequence from substrate proteins and subsequently monomethylating the alpha-amino group of the newly exposed N-terminal phenylalanine.</text>
</comment>
<feature type="transmembrane region" description="Helical" evidence="10">
    <location>
        <begin position="138"/>
        <end position="156"/>
    </location>
</feature>
<dbReference type="GO" id="GO:0006465">
    <property type="term" value="P:signal peptide processing"/>
    <property type="evidence" value="ECO:0007669"/>
    <property type="project" value="TreeGrafter"/>
</dbReference>
<feature type="transmembrane region" description="Helical" evidence="10">
    <location>
        <begin position="225"/>
        <end position="258"/>
    </location>
</feature>
<dbReference type="EC" id="2.1.1.-" evidence="9"/>
<dbReference type="PRINTS" id="PR00864">
    <property type="entry name" value="PREPILNPTASE"/>
</dbReference>
<evidence type="ECO:0000313" key="13">
    <source>
        <dbReference type="EMBL" id="VVD62688.1"/>
    </source>
</evidence>
<keyword evidence="6 10" id="KW-1133">Transmembrane helix</keyword>
<comment type="subcellular location">
    <subcellularLocation>
        <location evidence="1">Cell inner membrane</location>
        <topology evidence="1">Multi-pass membrane protein</topology>
    </subcellularLocation>
    <subcellularLocation>
        <location evidence="9">Cell membrane</location>
        <topology evidence="9">Multi-pass membrane protein</topology>
    </subcellularLocation>
</comment>
<evidence type="ECO:0000256" key="3">
    <source>
        <dbReference type="ARBA" id="ARBA00022475"/>
    </source>
</evidence>
<keyword evidence="9" id="KW-0808">Transferase</keyword>
<keyword evidence="9" id="KW-0378">Hydrolase</keyword>
<evidence type="ECO:0000256" key="1">
    <source>
        <dbReference type="ARBA" id="ARBA00004429"/>
    </source>
</evidence>
<dbReference type="Proteomes" id="UP000384354">
    <property type="component" value="Unassembled WGS sequence"/>
</dbReference>
<organism evidence="13 14">
    <name type="scientific">Pandoraea cepalis</name>
    <dbReference type="NCBI Taxonomy" id="2508294"/>
    <lineage>
        <taxon>Bacteria</taxon>
        <taxon>Pseudomonadati</taxon>
        <taxon>Pseudomonadota</taxon>
        <taxon>Betaproteobacteria</taxon>
        <taxon>Burkholderiales</taxon>
        <taxon>Burkholderiaceae</taxon>
        <taxon>Pandoraea</taxon>
    </lineage>
</organism>
<dbReference type="EMBL" id="CABPSL010000001">
    <property type="protein sequence ID" value="VVD62688.1"/>
    <property type="molecule type" value="Genomic_DNA"/>
</dbReference>
<dbReference type="GO" id="GO:0005886">
    <property type="term" value="C:plasma membrane"/>
    <property type="evidence" value="ECO:0007669"/>
    <property type="project" value="UniProtKB-SubCell"/>
</dbReference>
<dbReference type="RefSeq" id="WP_254440872.1">
    <property type="nucleotide sequence ID" value="NZ_CABPSL010000001.1"/>
</dbReference>
<evidence type="ECO:0000256" key="4">
    <source>
        <dbReference type="ARBA" id="ARBA00022519"/>
    </source>
</evidence>
<protein>
    <recommendedName>
        <fullName evidence="9">Prepilin leader peptidase/N-methyltransferase</fullName>
        <ecNumber evidence="9">2.1.1.-</ecNumber>
        <ecNumber evidence="9">3.4.23.43</ecNumber>
    </recommendedName>
</protein>
<proteinExistence type="inferred from homology"/>
<keyword evidence="5 9" id="KW-0812">Transmembrane</keyword>
<keyword evidence="9" id="KW-0489">Methyltransferase</keyword>
<comment type="similarity">
    <text evidence="2 8">Belongs to the peptidase A24 family.</text>
</comment>
<dbReference type="GO" id="GO:0032259">
    <property type="term" value="P:methylation"/>
    <property type="evidence" value="ECO:0007669"/>
    <property type="project" value="UniProtKB-KW"/>
</dbReference>
<evidence type="ECO:0000256" key="7">
    <source>
        <dbReference type="ARBA" id="ARBA00023136"/>
    </source>
</evidence>
<feature type="domain" description="Prepilin peptidase A24 N-terminal" evidence="12">
    <location>
        <begin position="28"/>
        <end position="132"/>
    </location>
</feature>
<evidence type="ECO:0000256" key="10">
    <source>
        <dbReference type="SAM" id="Phobius"/>
    </source>
</evidence>
<feature type="transmembrane region" description="Helical" evidence="10">
    <location>
        <begin position="112"/>
        <end position="132"/>
    </location>
</feature>
<evidence type="ECO:0000256" key="5">
    <source>
        <dbReference type="ARBA" id="ARBA00022692"/>
    </source>
</evidence>
<evidence type="ECO:0000313" key="14">
    <source>
        <dbReference type="Proteomes" id="UP000384354"/>
    </source>
</evidence>
<evidence type="ECO:0000256" key="9">
    <source>
        <dbReference type="RuleBase" id="RU003794"/>
    </source>
</evidence>
<keyword evidence="9" id="KW-0511">Multifunctional enzyme</keyword>
<feature type="transmembrane region" description="Helical" evidence="10">
    <location>
        <begin position="20"/>
        <end position="40"/>
    </location>
</feature>
<dbReference type="PANTHER" id="PTHR30487">
    <property type="entry name" value="TYPE 4 PREPILIN-LIKE PROTEINS LEADER PEPTIDE-PROCESSING ENZYME"/>
    <property type="match status" value="1"/>
</dbReference>
<dbReference type="InterPro" id="IPR000045">
    <property type="entry name" value="Prepilin_IV_endopep_pep"/>
</dbReference>
<evidence type="ECO:0000256" key="2">
    <source>
        <dbReference type="ARBA" id="ARBA00005801"/>
    </source>
</evidence>
<dbReference type="PANTHER" id="PTHR30487:SF0">
    <property type="entry name" value="PREPILIN LEADER PEPTIDASE_N-METHYLTRANSFERASE-RELATED"/>
    <property type="match status" value="1"/>
</dbReference>
<dbReference type="Gene3D" id="1.20.120.1220">
    <property type="match status" value="1"/>
</dbReference>
<dbReference type="EC" id="3.4.23.43" evidence="9"/>
<keyword evidence="4" id="KW-0997">Cell inner membrane</keyword>
<dbReference type="Pfam" id="PF06750">
    <property type="entry name" value="A24_N_bact"/>
    <property type="match status" value="1"/>
</dbReference>
<evidence type="ECO:0000256" key="8">
    <source>
        <dbReference type="RuleBase" id="RU003793"/>
    </source>
</evidence>
<evidence type="ECO:0000259" key="12">
    <source>
        <dbReference type="Pfam" id="PF06750"/>
    </source>
</evidence>
<dbReference type="InterPro" id="IPR050882">
    <property type="entry name" value="Prepilin_peptidase/N-MTase"/>
</dbReference>
<dbReference type="InterPro" id="IPR010627">
    <property type="entry name" value="Prepilin_pept_A24_N"/>
</dbReference>
<keyword evidence="7 10" id="KW-0472">Membrane</keyword>
<feature type="transmembrane region" description="Helical" evidence="10">
    <location>
        <begin position="168"/>
        <end position="186"/>
    </location>
</feature>
<evidence type="ECO:0000256" key="6">
    <source>
        <dbReference type="ARBA" id="ARBA00022989"/>
    </source>
</evidence>
<dbReference type="GO" id="GO:0004190">
    <property type="term" value="F:aspartic-type endopeptidase activity"/>
    <property type="evidence" value="ECO:0007669"/>
    <property type="project" value="UniProtKB-EC"/>
</dbReference>